<dbReference type="PANTHER" id="PTHR40079">
    <property type="entry name" value="MANNAN ENDO-1,4-BETA-MANNOSIDASE E-RELATED"/>
    <property type="match status" value="1"/>
</dbReference>
<organism evidence="8 9">
    <name type="scientific">Aspergillus coremiiformis</name>
    <dbReference type="NCBI Taxonomy" id="138285"/>
    <lineage>
        <taxon>Eukaryota</taxon>
        <taxon>Fungi</taxon>
        <taxon>Dikarya</taxon>
        <taxon>Ascomycota</taxon>
        <taxon>Pezizomycotina</taxon>
        <taxon>Eurotiomycetes</taxon>
        <taxon>Eurotiomycetidae</taxon>
        <taxon>Eurotiales</taxon>
        <taxon>Aspergillaceae</taxon>
        <taxon>Aspergillus</taxon>
        <taxon>Aspergillus subgen. Circumdati</taxon>
    </lineage>
</organism>
<dbReference type="Proteomes" id="UP000327118">
    <property type="component" value="Unassembled WGS sequence"/>
</dbReference>
<dbReference type="GO" id="GO:0006080">
    <property type="term" value="P:substituted mannan metabolic process"/>
    <property type="evidence" value="ECO:0007669"/>
    <property type="project" value="InterPro"/>
</dbReference>
<dbReference type="SUPFAM" id="SSF51445">
    <property type="entry name" value="(Trans)glycosidases"/>
    <property type="match status" value="1"/>
</dbReference>
<dbReference type="PROSITE" id="PS51764">
    <property type="entry name" value="GH26"/>
    <property type="match status" value="1"/>
</dbReference>
<keyword evidence="5" id="KW-0732">Signal</keyword>
<accession>A0A5N6Z5X4</accession>
<feature type="chain" id="PRO_5025024924" evidence="5">
    <location>
        <begin position="18"/>
        <end position="338"/>
    </location>
</feature>
<feature type="active site" description="Proton donor" evidence="4">
    <location>
        <position position="183"/>
    </location>
</feature>
<evidence type="ECO:0000313" key="8">
    <source>
        <dbReference type="EMBL" id="KAE8353082.1"/>
    </source>
</evidence>
<evidence type="ECO:0000256" key="3">
    <source>
        <dbReference type="ARBA" id="ARBA00023295"/>
    </source>
</evidence>
<keyword evidence="3 4" id="KW-0326">Glycosidase</keyword>
<feature type="domain" description="Rhodanese" evidence="6">
    <location>
        <begin position="185"/>
        <end position="200"/>
    </location>
</feature>
<evidence type="ECO:0000256" key="1">
    <source>
        <dbReference type="ARBA" id="ARBA00007754"/>
    </source>
</evidence>
<dbReference type="PROSITE" id="PS50206">
    <property type="entry name" value="RHODANESE_3"/>
    <property type="match status" value="1"/>
</dbReference>
<dbReference type="OrthoDB" id="5286354at2759"/>
<keyword evidence="2 4" id="KW-0378">Hydrolase</keyword>
<dbReference type="Gene3D" id="3.20.20.80">
    <property type="entry name" value="Glycosidases"/>
    <property type="match status" value="1"/>
</dbReference>
<dbReference type="InterPro" id="IPR022790">
    <property type="entry name" value="GH26_dom"/>
</dbReference>
<evidence type="ECO:0000313" key="9">
    <source>
        <dbReference type="Proteomes" id="UP000327118"/>
    </source>
</evidence>
<evidence type="ECO:0000259" key="6">
    <source>
        <dbReference type="PROSITE" id="PS50206"/>
    </source>
</evidence>
<dbReference type="PANTHER" id="PTHR40079:SF4">
    <property type="entry name" value="GH26 DOMAIN-CONTAINING PROTEIN-RELATED"/>
    <property type="match status" value="1"/>
</dbReference>
<evidence type="ECO:0000256" key="4">
    <source>
        <dbReference type="PROSITE-ProRule" id="PRU01100"/>
    </source>
</evidence>
<evidence type="ECO:0000256" key="2">
    <source>
        <dbReference type="ARBA" id="ARBA00022801"/>
    </source>
</evidence>
<evidence type="ECO:0000256" key="5">
    <source>
        <dbReference type="SAM" id="SignalP"/>
    </source>
</evidence>
<dbReference type="InterPro" id="IPR001763">
    <property type="entry name" value="Rhodanese-like_dom"/>
</dbReference>
<dbReference type="InterPro" id="IPR017853">
    <property type="entry name" value="GH"/>
</dbReference>
<dbReference type="GO" id="GO:0016985">
    <property type="term" value="F:mannan endo-1,4-beta-mannosidase activity"/>
    <property type="evidence" value="ECO:0007669"/>
    <property type="project" value="InterPro"/>
</dbReference>
<evidence type="ECO:0000259" key="7">
    <source>
        <dbReference type="PROSITE" id="PS51764"/>
    </source>
</evidence>
<sequence>MFAKLSLFSLLAASALAAGGHGLSYDNIDKLATPGAKALLKYVQSQYGLHSISGQQDIGSWHWVTENLGVSPAILGSDFMYYSPSAVAHGGKSHTVEDVIEHAHRNGINAVVWHWDAPTCLPDTAEQPWYSGFYTKATCFNIANALGNETEYNLLLRDIDAIAAQIKRLDEANVPILFRPLHEPEGGWFWWGAHGPAPFKKLWDIIYDRITTFHHLHNVVWVCNTGDPAWYPGNEKCDIATIDHYAQAGDHGVLADKYQSLKALTKGERVLALAEVGSIPDPTVQMQDKIDWAYWMVWNDEFIKDGKHNSREFLDSVYNSTRIVTLDGPVKVTKLLEA</sequence>
<name>A0A5N6Z5X4_9EURO</name>
<reference evidence="9" key="1">
    <citation type="submission" date="2019-04" db="EMBL/GenBank/DDBJ databases">
        <title>Friends and foes A comparative genomics studyof 23 Aspergillus species from section Flavi.</title>
        <authorList>
            <consortium name="DOE Joint Genome Institute"/>
            <person name="Kjaerbolling I."/>
            <person name="Vesth T."/>
            <person name="Frisvad J.C."/>
            <person name="Nybo J.L."/>
            <person name="Theobald S."/>
            <person name="Kildgaard S."/>
            <person name="Isbrandt T."/>
            <person name="Kuo A."/>
            <person name="Sato A."/>
            <person name="Lyhne E.K."/>
            <person name="Kogle M.E."/>
            <person name="Wiebenga A."/>
            <person name="Kun R.S."/>
            <person name="Lubbers R.J."/>
            <person name="Makela M.R."/>
            <person name="Barry K."/>
            <person name="Chovatia M."/>
            <person name="Clum A."/>
            <person name="Daum C."/>
            <person name="Haridas S."/>
            <person name="He G."/>
            <person name="LaButti K."/>
            <person name="Lipzen A."/>
            <person name="Mondo S."/>
            <person name="Riley R."/>
            <person name="Salamov A."/>
            <person name="Simmons B.A."/>
            <person name="Magnuson J.K."/>
            <person name="Henrissat B."/>
            <person name="Mortensen U.H."/>
            <person name="Larsen T.O."/>
            <person name="Devries R.P."/>
            <person name="Grigoriev I.V."/>
            <person name="Machida M."/>
            <person name="Baker S.E."/>
            <person name="Andersen M.R."/>
        </authorList>
    </citation>
    <scope>NUCLEOTIDE SEQUENCE [LARGE SCALE GENOMIC DNA]</scope>
    <source>
        <strain evidence="9">CBS 553.77</strain>
    </source>
</reference>
<keyword evidence="9" id="KW-1185">Reference proteome</keyword>
<dbReference type="Pfam" id="PF02156">
    <property type="entry name" value="Glyco_hydro_26"/>
    <property type="match status" value="1"/>
</dbReference>
<dbReference type="EMBL" id="ML739108">
    <property type="protein sequence ID" value="KAE8353082.1"/>
    <property type="molecule type" value="Genomic_DNA"/>
</dbReference>
<comment type="similarity">
    <text evidence="1 4">Belongs to the glycosyl hydrolase 26 family.</text>
</comment>
<proteinExistence type="inferred from homology"/>
<feature type="active site" description="Nucleophile" evidence="4">
    <location>
        <position position="275"/>
    </location>
</feature>
<feature type="signal peptide" evidence="5">
    <location>
        <begin position="1"/>
        <end position="17"/>
    </location>
</feature>
<protein>
    <submittedName>
        <fullName evidence="8">Family 26 endoglucanase H/Glycosyl hydrolase</fullName>
    </submittedName>
</protein>
<dbReference type="AlphaFoldDB" id="A0A5N6Z5X4"/>
<dbReference type="InterPro" id="IPR000805">
    <property type="entry name" value="Glyco_hydro_26"/>
</dbReference>
<gene>
    <name evidence="8" type="ORF">BDV28DRAFT_114549</name>
</gene>
<dbReference type="PRINTS" id="PR00739">
    <property type="entry name" value="GLHYDRLASE26"/>
</dbReference>
<feature type="domain" description="GH26" evidence="7">
    <location>
        <begin position="31"/>
        <end position="327"/>
    </location>
</feature>